<evidence type="ECO:0000313" key="2">
    <source>
        <dbReference type="EMBL" id="KAK3916072.1"/>
    </source>
</evidence>
<comment type="caution">
    <text evidence="2">The sequence shown here is derived from an EMBL/GenBank/DDBJ whole genome shotgun (WGS) entry which is preliminary data.</text>
</comment>
<proteinExistence type="predicted"/>
<feature type="compositionally biased region" description="Low complexity" evidence="1">
    <location>
        <begin position="55"/>
        <end position="78"/>
    </location>
</feature>
<feature type="region of interest" description="Disordered" evidence="1">
    <location>
        <begin position="101"/>
        <end position="126"/>
    </location>
</feature>
<gene>
    <name evidence="2" type="ORF">KUF71_025330</name>
</gene>
<sequence>MVRFVLDREAPAPSPSSAAAVLLLDDSATSSISASLGSSITAAAAAPLPPDDGEAAGAAAASGAASSAPRAEPASSARHACKHKEGMSVVQCTGFFYSEGPLGETRATRRRRAGNSGTEAPVRVSTAHHTPLNLPQIPRLPIAQFTEHLIHIRHWDGGSPKSDARGDGVAFRTNDWAPPDRMTGQWEVEARQDDRGGEKQKEKFLRKSKRTQDLNPGSAAPGASLCRHGYDATIQAVFPLKGDAAKSRSRRRTCTGGVIRKPALHTATVRPRGDIGMHIVTDNSTGSFVSLQPKGTRVQWIKRKIRSFAFLQLPKALKK</sequence>
<feature type="non-terminal residue" evidence="2">
    <location>
        <position position="319"/>
    </location>
</feature>
<organism evidence="2 3">
    <name type="scientific">Frankliniella fusca</name>
    <dbReference type="NCBI Taxonomy" id="407009"/>
    <lineage>
        <taxon>Eukaryota</taxon>
        <taxon>Metazoa</taxon>
        <taxon>Ecdysozoa</taxon>
        <taxon>Arthropoda</taxon>
        <taxon>Hexapoda</taxon>
        <taxon>Insecta</taxon>
        <taxon>Pterygota</taxon>
        <taxon>Neoptera</taxon>
        <taxon>Paraneoptera</taxon>
        <taxon>Thysanoptera</taxon>
        <taxon>Terebrantia</taxon>
        <taxon>Thripoidea</taxon>
        <taxon>Thripidae</taxon>
        <taxon>Frankliniella</taxon>
    </lineage>
</organism>
<feature type="region of interest" description="Disordered" evidence="1">
    <location>
        <begin position="172"/>
        <end position="222"/>
    </location>
</feature>
<accession>A0AAE1LFC2</accession>
<protein>
    <submittedName>
        <fullName evidence="2">Uncharacterized protein</fullName>
    </submittedName>
</protein>
<dbReference type="Proteomes" id="UP001219518">
    <property type="component" value="Unassembled WGS sequence"/>
</dbReference>
<evidence type="ECO:0000313" key="3">
    <source>
        <dbReference type="Proteomes" id="UP001219518"/>
    </source>
</evidence>
<feature type="region of interest" description="Disordered" evidence="1">
    <location>
        <begin position="44"/>
        <end position="79"/>
    </location>
</feature>
<keyword evidence="3" id="KW-1185">Reference proteome</keyword>
<reference evidence="2" key="2">
    <citation type="journal article" date="2023" name="BMC Genomics">
        <title>Pest status, molecular evolution, and epigenetic factors derived from the genome assembly of Frankliniella fusca, a thysanopteran phytovirus vector.</title>
        <authorList>
            <person name="Catto M.A."/>
            <person name="Labadie P.E."/>
            <person name="Jacobson A.L."/>
            <person name="Kennedy G.G."/>
            <person name="Srinivasan R."/>
            <person name="Hunt B.G."/>
        </authorList>
    </citation>
    <scope>NUCLEOTIDE SEQUENCE</scope>
    <source>
        <strain evidence="2">PL_HMW_Pooled</strain>
    </source>
</reference>
<dbReference type="EMBL" id="JAHWGI010000485">
    <property type="protein sequence ID" value="KAK3916072.1"/>
    <property type="molecule type" value="Genomic_DNA"/>
</dbReference>
<evidence type="ECO:0000256" key="1">
    <source>
        <dbReference type="SAM" id="MobiDB-lite"/>
    </source>
</evidence>
<feature type="compositionally biased region" description="Basic and acidic residues" evidence="1">
    <location>
        <begin position="188"/>
        <end position="205"/>
    </location>
</feature>
<reference evidence="2" key="1">
    <citation type="submission" date="2021-07" db="EMBL/GenBank/DDBJ databases">
        <authorList>
            <person name="Catto M.A."/>
            <person name="Jacobson A."/>
            <person name="Kennedy G."/>
            <person name="Labadie P."/>
            <person name="Hunt B.G."/>
            <person name="Srinivasan R."/>
        </authorList>
    </citation>
    <scope>NUCLEOTIDE SEQUENCE</scope>
    <source>
        <strain evidence="2">PL_HMW_Pooled</strain>
        <tissue evidence="2">Head</tissue>
    </source>
</reference>
<name>A0AAE1LFC2_9NEOP</name>
<dbReference type="AlphaFoldDB" id="A0AAE1LFC2"/>